<dbReference type="Proteomes" id="UP000192276">
    <property type="component" value="Unassembled WGS sequence"/>
</dbReference>
<sequence length="162" mass="18622">MRKTFLTLLILLILSACKQRHASGNKSDSLTFKILLHPSFDEKAQIILTKDDTQQAIQFLLLNRQFSNKPPDTFYFKRILLSSTQFDTFDSLVIEKTRTKQPRQWTGCCDGMPVQYLLIHGTDSSSLSEVLISNPTPQAIKLQKLQLTSFEYFIKTVSYQII</sequence>
<evidence type="ECO:0008006" key="4">
    <source>
        <dbReference type="Google" id="ProtNLM"/>
    </source>
</evidence>
<feature type="signal peptide" evidence="1">
    <location>
        <begin position="1"/>
        <end position="22"/>
    </location>
</feature>
<gene>
    <name evidence="2" type="ORF">A4R26_32320</name>
</gene>
<protein>
    <recommendedName>
        <fullName evidence="4">Lipoprotein</fullName>
    </recommendedName>
</protein>
<comment type="caution">
    <text evidence="2">The sequence shown here is derived from an EMBL/GenBank/DDBJ whole genome shotgun (WGS) entry which is preliminary data.</text>
</comment>
<organism evidence="2 3">
    <name type="scientific">Niastella populi</name>
    <dbReference type="NCBI Taxonomy" id="550983"/>
    <lineage>
        <taxon>Bacteria</taxon>
        <taxon>Pseudomonadati</taxon>
        <taxon>Bacteroidota</taxon>
        <taxon>Chitinophagia</taxon>
        <taxon>Chitinophagales</taxon>
        <taxon>Chitinophagaceae</taxon>
        <taxon>Niastella</taxon>
    </lineage>
</organism>
<evidence type="ECO:0000256" key="1">
    <source>
        <dbReference type="SAM" id="SignalP"/>
    </source>
</evidence>
<dbReference type="EMBL" id="LWBP01000256">
    <property type="protein sequence ID" value="OQP45300.1"/>
    <property type="molecule type" value="Genomic_DNA"/>
</dbReference>
<keyword evidence="3" id="KW-1185">Reference proteome</keyword>
<evidence type="ECO:0000313" key="2">
    <source>
        <dbReference type="EMBL" id="OQP45300.1"/>
    </source>
</evidence>
<evidence type="ECO:0000313" key="3">
    <source>
        <dbReference type="Proteomes" id="UP000192276"/>
    </source>
</evidence>
<name>A0A1V9EGP2_9BACT</name>
<feature type="chain" id="PRO_5010714242" description="Lipoprotein" evidence="1">
    <location>
        <begin position="23"/>
        <end position="162"/>
    </location>
</feature>
<dbReference type="PROSITE" id="PS51257">
    <property type="entry name" value="PROKAR_LIPOPROTEIN"/>
    <property type="match status" value="1"/>
</dbReference>
<proteinExistence type="predicted"/>
<reference evidence="3" key="1">
    <citation type="submission" date="2016-04" db="EMBL/GenBank/DDBJ databases">
        <authorList>
            <person name="Chen L."/>
            <person name="Zhuang W."/>
            <person name="Wang G."/>
        </authorList>
    </citation>
    <scope>NUCLEOTIDE SEQUENCE [LARGE SCALE GENOMIC DNA]</scope>
    <source>
        <strain evidence="3">208</strain>
    </source>
</reference>
<keyword evidence="1" id="KW-0732">Signal</keyword>
<dbReference type="AlphaFoldDB" id="A0A1V9EGP2"/>
<accession>A0A1V9EGP2</accession>
<dbReference type="RefSeq" id="WP_081171703.1">
    <property type="nucleotide sequence ID" value="NZ_LWBP01000256.1"/>
</dbReference>